<dbReference type="Proteomes" id="UP001596312">
    <property type="component" value="Unassembled WGS sequence"/>
</dbReference>
<sequence>MGPTQSRFPNTRSNLETSSRTVRIAIVPQTWTQPDSDTDATEESTQAATESTPPVTEGNHRTVEIETIGEQGDGIARVERGYVVIVPDTDPQTISLCSSISRCSHSISPLSDMHNERGHPCGTTSSQRLY</sequence>
<comment type="caution">
    <text evidence="3">The sequence shown here is derived from an EMBL/GenBank/DDBJ whole genome shotgun (WGS) entry which is preliminary data.</text>
</comment>
<reference evidence="3 4" key="1">
    <citation type="journal article" date="2019" name="Int. J. Syst. Evol. Microbiol.">
        <title>The Global Catalogue of Microorganisms (GCM) 10K type strain sequencing project: providing services to taxonomists for standard genome sequencing and annotation.</title>
        <authorList>
            <consortium name="The Broad Institute Genomics Platform"/>
            <consortium name="The Broad Institute Genome Sequencing Center for Infectious Disease"/>
            <person name="Wu L."/>
            <person name="Ma J."/>
        </authorList>
    </citation>
    <scope>NUCLEOTIDE SEQUENCE [LARGE SCALE GENOMIC DNA]</scope>
    <source>
        <strain evidence="3 4">CGMCC 1.3240</strain>
    </source>
</reference>
<feature type="region of interest" description="Disordered" evidence="1">
    <location>
        <begin position="1"/>
        <end position="60"/>
    </location>
</feature>
<evidence type="ECO:0000259" key="2">
    <source>
        <dbReference type="PROSITE" id="PS50926"/>
    </source>
</evidence>
<keyword evidence="4" id="KW-1185">Reference proteome</keyword>
<proteinExistence type="predicted"/>
<dbReference type="SUPFAM" id="SSF50249">
    <property type="entry name" value="Nucleic acid-binding proteins"/>
    <property type="match status" value="1"/>
</dbReference>
<protein>
    <submittedName>
        <fullName evidence="3">TRAM domain-containing protein</fullName>
    </submittedName>
</protein>
<organism evidence="3 4">
    <name type="scientific">Halalkalicoccus tibetensis</name>
    <dbReference type="NCBI Taxonomy" id="175632"/>
    <lineage>
        <taxon>Archaea</taxon>
        <taxon>Methanobacteriati</taxon>
        <taxon>Methanobacteriota</taxon>
        <taxon>Stenosarchaea group</taxon>
        <taxon>Halobacteria</taxon>
        <taxon>Halobacteriales</taxon>
        <taxon>Halococcaceae</taxon>
        <taxon>Halalkalicoccus</taxon>
    </lineage>
</organism>
<evidence type="ECO:0000256" key="1">
    <source>
        <dbReference type="SAM" id="MobiDB-lite"/>
    </source>
</evidence>
<dbReference type="PROSITE" id="PS50926">
    <property type="entry name" value="TRAM"/>
    <property type="match status" value="1"/>
</dbReference>
<dbReference type="InterPro" id="IPR002792">
    <property type="entry name" value="TRAM_dom"/>
</dbReference>
<dbReference type="InterPro" id="IPR012340">
    <property type="entry name" value="NA-bd_OB-fold"/>
</dbReference>
<feature type="domain" description="TRAM" evidence="2">
    <location>
        <begin position="54"/>
        <end position="130"/>
    </location>
</feature>
<accession>A0ABD5VCU1</accession>
<dbReference type="EMBL" id="JBHSXQ010000005">
    <property type="protein sequence ID" value="MFC6906734.1"/>
    <property type="molecule type" value="Genomic_DNA"/>
</dbReference>
<evidence type="ECO:0000313" key="4">
    <source>
        <dbReference type="Proteomes" id="UP001596312"/>
    </source>
</evidence>
<evidence type="ECO:0000313" key="3">
    <source>
        <dbReference type="EMBL" id="MFC6906734.1"/>
    </source>
</evidence>
<feature type="region of interest" description="Disordered" evidence="1">
    <location>
        <begin position="107"/>
        <end position="130"/>
    </location>
</feature>
<dbReference type="Pfam" id="PF01938">
    <property type="entry name" value="TRAM"/>
    <property type="match status" value="1"/>
</dbReference>
<feature type="compositionally biased region" description="Polar residues" evidence="1">
    <location>
        <begin position="1"/>
        <end position="21"/>
    </location>
</feature>
<gene>
    <name evidence="3" type="ORF">ACFQGH_16190</name>
</gene>
<feature type="compositionally biased region" description="Low complexity" evidence="1">
    <location>
        <begin position="43"/>
        <end position="52"/>
    </location>
</feature>
<name>A0ABD5VCU1_9EURY</name>
<dbReference type="RefSeq" id="WP_390220970.1">
    <property type="nucleotide sequence ID" value="NZ_JBBMXV010000005.1"/>
</dbReference>
<dbReference type="AlphaFoldDB" id="A0ABD5VCU1"/>
<dbReference type="Gene3D" id="2.40.50.140">
    <property type="entry name" value="Nucleic acid-binding proteins"/>
    <property type="match status" value="1"/>
</dbReference>